<dbReference type="InterPro" id="IPR025485">
    <property type="entry name" value="DUF4377"/>
</dbReference>
<dbReference type="RefSeq" id="WP_194931414.1">
    <property type="nucleotide sequence ID" value="NZ_JADLZT010000006.1"/>
</dbReference>
<sequence>MKKRCAWVVAAIGLTSCSQILLDDATVVRTIHVASVKAACPHDPTRECYQISDGAGAWQTVDAQIAGFNYAPGTEYVIEVSEPSVSPQTSTEPPRWELMRVIDEKPSR</sequence>
<protein>
    <submittedName>
        <fullName evidence="2">DUF4377 domain-containing protein</fullName>
    </submittedName>
</protein>
<dbReference type="PROSITE" id="PS51257">
    <property type="entry name" value="PROKAR_LIPOPROTEIN"/>
    <property type="match status" value="1"/>
</dbReference>
<accession>A0ABS0B993</accession>
<reference evidence="2 3" key="1">
    <citation type="submission" date="2020-11" db="EMBL/GenBank/DDBJ databases">
        <title>Draft Genome Sequence and Secondary Metabolite Biosynthetic Potential of the Lysobacter niastensis Type strain DSM 18481.</title>
        <authorList>
            <person name="Turrini P."/>
            <person name="Artuso I."/>
            <person name="Tescari M."/>
            <person name="Lugli G.A."/>
            <person name="Frangipani E."/>
            <person name="Ventura M."/>
            <person name="Visca P."/>
        </authorList>
    </citation>
    <scope>NUCLEOTIDE SEQUENCE [LARGE SCALE GENOMIC DNA]</scope>
    <source>
        <strain evidence="2 3">DSM 18481</strain>
    </source>
</reference>
<evidence type="ECO:0000313" key="2">
    <source>
        <dbReference type="EMBL" id="MBF6024828.1"/>
    </source>
</evidence>
<evidence type="ECO:0000313" key="3">
    <source>
        <dbReference type="Proteomes" id="UP001429984"/>
    </source>
</evidence>
<dbReference type="Proteomes" id="UP001429984">
    <property type="component" value="Unassembled WGS sequence"/>
</dbReference>
<dbReference type="Pfam" id="PF14302">
    <property type="entry name" value="DUF4377"/>
    <property type="match status" value="1"/>
</dbReference>
<comment type="caution">
    <text evidence="2">The sequence shown here is derived from an EMBL/GenBank/DDBJ whole genome shotgun (WGS) entry which is preliminary data.</text>
</comment>
<organism evidence="2 3">
    <name type="scientific">Lysobacter niastensis</name>
    <dbReference type="NCBI Taxonomy" id="380629"/>
    <lineage>
        <taxon>Bacteria</taxon>
        <taxon>Pseudomonadati</taxon>
        <taxon>Pseudomonadota</taxon>
        <taxon>Gammaproteobacteria</taxon>
        <taxon>Lysobacterales</taxon>
        <taxon>Lysobacteraceae</taxon>
        <taxon>Lysobacter</taxon>
    </lineage>
</organism>
<dbReference type="EMBL" id="JADLZT010000006">
    <property type="protein sequence ID" value="MBF6024828.1"/>
    <property type="molecule type" value="Genomic_DNA"/>
</dbReference>
<feature type="domain" description="DUF4377" evidence="1">
    <location>
        <begin position="33"/>
        <end position="103"/>
    </location>
</feature>
<proteinExistence type="predicted"/>
<gene>
    <name evidence="2" type="ORF">IU514_12410</name>
</gene>
<keyword evidence="3" id="KW-1185">Reference proteome</keyword>
<evidence type="ECO:0000259" key="1">
    <source>
        <dbReference type="Pfam" id="PF14302"/>
    </source>
</evidence>
<name>A0ABS0B993_9GAMM</name>